<sequence>MKGLLSLAARQTAGYLWLNLRIHFAARAYWNRGACVE</sequence>
<proteinExistence type="predicted"/>
<evidence type="ECO:0000313" key="1">
    <source>
        <dbReference type="EMBL" id="SES40104.1"/>
    </source>
</evidence>
<dbReference type="AlphaFoldDB" id="A0A1H9X1Y4"/>
<reference evidence="2" key="1">
    <citation type="submission" date="2016-10" db="EMBL/GenBank/DDBJ databases">
        <authorList>
            <person name="Varghese N."/>
            <person name="Submissions S."/>
        </authorList>
    </citation>
    <scope>NUCLEOTIDE SEQUENCE [LARGE SCALE GENOMIC DNA]</scope>
    <source>
        <strain evidence="2">S9</strain>
    </source>
</reference>
<keyword evidence="2" id="KW-1185">Reference proteome</keyword>
<protein>
    <submittedName>
        <fullName evidence="1">Uncharacterized protein</fullName>
    </submittedName>
</protein>
<dbReference type="STRING" id="1601833.SAMN05518684_1238"/>
<accession>A0A1H9X1Y4</accession>
<organism evidence="1 2">
    <name type="scientific">Salipaludibacillus aurantiacus</name>
    <dbReference type="NCBI Taxonomy" id="1601833"/>
    <lineage>
        <taxon>Bacteria</taxon>
        <taxon>Bacillati</taxon>
        <taxon>Bacillota</taxon>
        <taxon>Bacilli</taxon>
        <taxon>Bacillales</taxon>
        <taxon>Bacillaceae</taxon>
    </lineage>
</organism>
<dbReference type="EMBL" id="FOGT01000023">
    <property type="protein sequence ID" value="SES40104.1"/>
    <property type="molecule type" value="Genomic_DNA"/>
</dbReference>
<gene>
    <name evidence="1" type="ORF">SAMN05518684_1238</name>
</gene>
<name>A0A1H9X1Y4_9BACI</name>
<evidence type="ECO:0000313" key="2">
    <source>
        <dbReference type="Proteomes" id="UP000198571"/>
    </source>
</evidence>
<dbReference type="Proteomes" id="UP000198571">
    <property type="component" value="Unassembled WGS sequence"/>
</dbReference>